<sequence length="60" mass="6691">MVTTLTLSRLFCVIIATVLITTAVLTGIYSMQTAIVLCVFTTALVFDWLISDEHEKQRAK</sequence>
<dbReference type="EMBL" id="NGJS01000011">
    <property type="protein sequence ID" value="RST98283.1"/>
    <property type="molecule type" value="Genomic_DNA"/>
</dbReference>
<evidence type="ECO:0000313" key="2">
    <source>
        <dbReference type="EMBL" id="RST98283.1"/>
    </source>
</evidence>
<comment type="caution">
    <text evidence="2">The sequence shown here is derived from an EMBL/GenBank/DDBJ whole genome shotgun (WGS) entry which is preliminary data.</text>
</comment>
<gene>
    <name evidence="2" type="ORF">CBF37_08205</name>
</gene>
<name>A0A429ZWW1_9ENTE</name>
<keyword evidence="3" id="KW-1185">Reference proteome</keyword>
<proteinExistence type="predicted"/>
<dbReference type="AlphaFoldDB" id="A0A429ZWW1"/>
<evidence type="ECO:0000256" key="1">
    <source>
        <dbReference type="SAM" id="Phobius"/>
    </source>
</evidence>
<reference evidence="2 3" key="1">
    <citation type="submission" date="2017-05" db="EMBL/GenBank/DDBJ databases">
        <title>Vagococcus spp. assemblies.</title>
        <authorList>
            <person name="Gulvik C.A."/>
        </authorList>
    </citation>
    <scope>NUCLEOTIDE SEQUENCE [LARGE SCALE GENOMIC DNA]</scope>
    <source>
        <strain evidence="2 3">SS1995</strain>
    </source>
</reference>
<protein>
    <submittedName>
        <fullName evidence="2">Uncharacterized protein</fullName>
    </submittedName>
</protein>
<dbReference type="RefSeq" id="WP_125984262.1">
    <property type="nucleotide sequence ID" value="NZ_NGJS01000011.1"/>
</dbReference>
<evidence type="ECO:0000313" key="3">
    <source>
        <dbReference type="Proteomes" id="UP000287857"/>
    </source>
</evidence>
<keyword evidence="1" id="KW-1133">Transmembrane helix</keyword>
<feature type="transmembrane region" description="Helical" evidence="1">
    <location>
        <begin position="7"/>
        <end position="25"/>
    </location>
</feature>
<dbReference type="Proteomes" id="UP000287857">
    <property type="component" value="Unassembled WGS sequence"/>
</dbReference>
<feature type="transmembrane region" description="Helical" evidence="1">
    <location>
        <begin position="31"/>
        <end position="50"/>
    </location>
</feature>
<keyword evidence="1" id="KW-0472">Membrane</keyword>
<organism evidence="2 3">
    <name type="scientific">Vagococcus vulneris</name>
    <dbReference type="NCBI Taxonomy" id="1977869"/>
    <lineage>
        <taxon>Bacteria</taxon>
        <taxon>Bacillati</taxon>
        <taxon>Bacillota</taxon>
        <taxon>Bacilli</taxon>
        <taxon>Lactobacillales</taxon>
        <taxon>Enterococcaceae</taxon>
        <taxon>Vagococcus</taxon>
    </lineage>
</organism>
<accession>A0A429ZWW1</accession>
<keyword evidence="1" id="KW-0812">Transmembrane</keyword>